<evidence type="ECO:0000313" key="1">
    <source>
        <dbReference type="EMBL" id="KAK7499091.1"/>
    </source>
</evidence>
<sequence length="103" mass="11542">MNHGFKYKICTPTSTEFHLRAVSGFIKTRRSKLRPTVKERDVNNKELCKAPDQEMVAKLSAKFPSHRLESSLLQALGADHREETNSKLCATLHASGSDTCVKL</sequence>
<accession>A0ABD0LHU9</accession>
<keyword evidence="2" id="KW-1185">Reference proteome</keyword>
<comment type="caution">
    <text evidence="1">The sequence shown here is derived from an EMBL/GenBank/DDBJ whole genome shotgun (WGS) entry which is preliminary data.</text>
</comment>
<reference evidence="1 2" key="1">
    <citation type="journal article" date="2023" name="Sci. Data">
        <title>Genome assembly of the Korean intertidal mud-creeper Batillaria attramentaria.</title>
        <authorList>
            <person name="Patra A.K."/>
            <person name="Ho P.T."/>
            <person name="Jun S."/>
            <person name="Lee S.J."/>
            <person name="Kim Y."/>
            <person name="Won Y.J."/>
        </authorList>
    </citation>
    <scope>NUCLEOTIDE SEQUENCE [LARGE SCALE GENOMIC DNA]</scope>
    <source>
        <strain evidence="1">Wonlab-2016</strain>
    </source>
</reference>
<organism evidence="1 2">
    <name type="scientific">Batillaria attramentaria</name>
    <dbReference type="NCBI Taxonomy" id="370345"/>
    <lineage>
        <taxon>Eukaryota</taxon>
        <taxon>Metazoa</taxon>
        <taxon>Spiralia</taxon>
        <taxon>Lophotrochozoa</taxon>
        <taxon>Mollusca</taxon>
        <taxon>Gastropoda</taxon>
        <taxon>Caenogastropoda</taxon>
        <taxon>Sorbeoconcha</taxon>
        <taxon>Cerithioidea</taxon>
        <taxon>Batillariidae</taxon>
        <taxon>Batillaria</taxon>
    </lineage>
</organism>
<gene>
    <name evidence="1" type="ORF">BaRGS_00009638</name>
</gene>
<dbReference type="Proteomes" id="UP001519460">
    <property type="component" value="Unassembled WGS sequence"/>
</dbReference>
<proteinExistence type="predicted"/>
<protein>
    <submittedName>
        <fullName evidence="1">Uncharacterized protein</fullName>
    </submittedName>
</protein>
<name>A0ABD0LHU9_9CAEN</name>
<dbReference type="AlphaFoldDB" id="A0ABD0LHU9"/>
<evidence type="ECO:0000313" key="2">
    <source>
        <dbReference type="Proteomes" id="UP001519460"/>
    </source>
</evidence>
<dbReference type="EMBL" id="JACVVK020000046">
    <property type="protein sequence ID" value="KAK7499091.1"/>
    <property type="molecule type" value="Genomic_DNA"/>
</dbReference>